<dbReference type="AlphaFoldDB" id="A0A518D4I6"/>
<protein>
    <submittedName>
        <fullName evidence="1">Uncharacterized protein</fullName>
    </submittedName>
</protein>
<organism evidence="1 2">
    <name type="scientific">Rohdeia mirabilis</name>
    <dbReference type="NCBI Taxonomy" id="2528008"/>
    <lineage>
        <taxon>Bacteria</taxon>
        <taxon>Pseudomonadati</taxon>
        <taxon>Planctomycetota</taxon>
        <taxon>Planctomycetia</taxon>
        <taxon>Planctomycetia incertae sedis</taxon>
        <taxon>Rohdeia</taxon>
    </lineage>
</organism>
<dbReference type="EMBL" id="CP036290">
    <property type="protein sequence ID" value="QDU86392.1"/>
    <property type="molecule type" value="Genomic_DNA"/>
</dbReference>
<gene>
    <name evidence="1" type="ORF">Pla163_35430</name>
</gene>
<name>A0A518D4I6_9BACT</name>
<reference evidence="1 2" key="1">
    <citation type="submission" date="2019-02" db="EMBL/GenBank/DDBJ databases">
        <title>Deep-cultivation of Planctomycetes and their phenomic and genomic characterization uncovers novel biology.</title>
        <authorList>
            <person name="Wiegand S."/>
            <person name="Jogler M."/>
            <person name="Boedeker C."/>
            <person name="Pinto D."/>
            <person name="Vollmers J."/>
            <person name="Rivas-Marin E."/>
            <person name="Kohn T."/>
            <person name="Peeters S.H."/>
            <person name="Heuer A."/>
            <person name="Rast P."/>
            <person name="Oberbeckmann S."/>
            <person name="Bunk B."/>
            <person name="Jeske O."/>
            <person name="Meyerdierks A."/>
            <person name="Storesund J.E."/>
            <person name="Kallscheuer N."/>
            <person name="Luecker S."/>
            <person name="Lage O.M."/>
            <person name="Pohl T."/>
            <person name="Merkel B.J."/>
            <person name="Hornburger P."/>
            <person name="Mueller R.-W."/>
            <person name="Bruemmer F."/>
            <person name="Labrenz M."/>
            <person name="Spormann A.M."/>
            <person name="Op den Camp H."/>
            <person name="Overmann J."/>
            <person name="Amann R."/>
            <person name="Jetten M.S.M."/>
            <person name="Mascher T."/>
            <person name="Medema M.H."/>
            <person name="Devos D.P."/>
            <person name="Kaster A.-K."/>
            <person name="Ovreas L."/>
            <person name="Rohde M."/>
            <person name="Galperin M.Y."/>
            <person name="Jogler C."/>
        </authorList>
    </citation>
    <scope>NUCLEOTIDE SEQUENCE [LARGE SCALE GENOMIC DNA]</scope>
    <source>
        <strain evidence="1 2">Pla163</strain>
    </source>
</reference>
<evidence type="ECO:0000313" key="1">
    <source>
        <dbReference type="EMBL" id="QDU86392.1"/>
    </source>
</evidence>
<dbReference type="Proteomes" id="UP000319342">
    <property type="component" value="Chromosome"/>
</dbReference>
<keyword evidence="2" id="KW-1185">Reference proteome</keyword>
<evidence type="ECO:0000313" key="2">
    <source>
        <dbReference type="Proteomes" id="UP000319342"/>
    </source>
</evidence>
<dbReference type="RefSeq" id="WP_145191528.1">
    <property type="nucleotide sequence ID" value="NZ_CP036290.1"/>
</dbReference>
<accession>A0A518D4I6</accession>
<sequence>MVEFTGQSPTFAEVAREHVLNLRDLYVELLGAVGAPSSPAAVGEALGIDVQLAWRVRRFADAVDPLSVVAAIPTVGEAESIVDAALRRGVRARLLESLVDGTRAFDGFVLRNAESRDTFDAQITSLIGRDQSAVQLEARRAAFRANAVIKGRFCSSSVMVYGLAPGSREGLYSSFSVCGAVGLQRIRPEASLLLAHLHMEADEDDPGNGPQPLDPATSARFGAPLIGEFTSSRLAEAVEIEARASNLAVTLADSELGSIGAVTYMFGHRMLDFAWTNEHIWCELGANTPTKQLAIEFLVDERLPYGPADFRVVTDHDALRNWPDPLGPDSVVHCGRLHDLGRDLTQQDPSTWERLSELSRWSVDRMGWDPTHLRRYRLVVEHPLLCSIARVRCTRNR</sequence>
<proteinExistence type="predicted"/>